<evidence type="ECO:0000256" key="1">
    <source>
        <dbReference type="SAM" id="MobiDB-lite"/>
    </source>
</evidence>
<accession>A0A7S4NJF8</accession>
<feature type="compositionally biased region" description="Basic and acidic residues" evidence="1">
    <location>
        <begin position="8"/>
        <end position="17"/>
    </location>
</feature>
<feature type="region of interest" description="Disordered" evidence="1">
    <location>
        <begin position="1"/>
        <end position="44"/>
    </location>
</feature>
<evidence type="ECO:0000313" key="2">
    <source>
        <dbReference type="EMBL" id="CAE2291591.1"/>
    </source>
</evidence>
<proteinExistence type="predicted"/>
<reference evidence="2" key="1">
    <citation type="submission" date="2021-01" db="EMBL/GenBank/DDBJ databases">
        <authorList>
            <person name="Corre E."/>
            <person name="Pelletier E."/>
            <person name="Niang G."/>
            <person name="Scheremetjew M."/>
            <person name="Finn R."/>
            <person name="Kale V."/>
            <person name="Holt S."/>
            <person name="Cochrane G."/>
            <person name="Meng A."/>
            <person name="Brown T."/>
            <person name="Cohen L."/>
        </authorList>
    </citation>
    <scope>NUCLEOTIDE SEQUENCE</scope>
    <source>
        <strain evidence="2">CCMP 2712</strain>
    </source>
</reference>
<name>A0A7S4NJF8_GUITH</name>
<protein>
    <submittedName>
        <fullName evidence="2">Uncharacterized protein</fullName>
    </submittedName>
</protein>
<organism evidence="2">
    <name type="scientific">Guillardia theta</name>
    <name type="common">Cryptophyte</name>
    <name type="synonym">Cryptomonas phi</name>
    <dbReference type="NCBI Taxonomy" id="55529"/>
    <lineage>
        <taxon>Eukaryota</taxon>
        <taxon>Cryptophyceae</taxon>
        <taxon>Pyrenomonadales</taxon>
        <taxon>Geminigeraceae</taxon>
        <taxon>Guillardia</taxon>
    </lineage>
</organism>
<gene>
    <name evidence="2" type="ORF">GTHE00462_LOCUS11338</name>
</gene>
<feature type="region of interest" description="Disordered" evidence="1">
    <location>
        <begin position="58"/>
        <end position="80"/>
    </location>
</feature>
<dbReference type="AlphaFoldDB" id="A0A7S4NJF8"/>
<dbReference type="EMBL" id="HBKN01014577">
    <property type="protein sequence ID" value="CAE2291591.1"/>
    <property type="molecule type" value="Transcribed_RNA"/>
</dbReference>
<sequence>MGNQLCCARERTKDPADRPVPQKVYLNHNPAQRTPANEEVQPPTVHSATLKKIVLSSSVPAQHEEDHSHHAKAQASTPFADRAILRRSPYASVMMTPVAMPYASIQHTSNPTEESENTLL</sequence>